<gene>
    <name evidence="1" type="ORF">H7U32_05035</name>
</gene>
<organism evidence="1 2">
    <name type="scientific">Bifidobacterium pullorum subsp. saeculare</name>
    <dbReference type="NCBI Taxonomy" id="78257"/>
    <lineage>
        <taxon>Bacteria</taxon>
        <taxon>Bacillati</taxon>
        <taxon>Actinomycetota</taxon>
        <taxon>Actinomycetes</taxon>
        <taxon>Bifidobacteriales</taxon>
        <taxon>Bifidobacteriaceae</taxon>
        <taxon>Bifidobacterium</taxon>
    </lineage>
</organism>
<sequence length="164" mass="18928">MADKRPAGSDASPEGRIEWILRREGMLVAPAVGASMRPMLRDRRDTVTIRALGAGGTGPDVGDVILYRAGGRYVLHRIVGRWPDGTWRVRGDNTLVDESVPVERVLGTLVEWNRGPRRIVCRQSAWYRRYWRFWLAFWPLRRVLMRTWRTARHAGGTLLRWKHG</sequence>
<reference evidence="1" key="2">
    <citation type="journal article" date="2021" name="Sci. Rep.">
        <title>The distribution of antibiotic resistance genes in chicken gut microbiota commensals.</title>
        <authorList>
            <person name="Juricova H."/>
            <person name="Matiasovicova J."/>
            <person name="Kubasova T."/>
            <person name="Cejkova D."/>
            <person name="Rychlik I."/>
        </authorList>
    </citation>
    <scope>NUCLEOTIDE SEQUENCE</scope>
    <source>
        <strain evidence="1">An836</strain>
    </source>
</reference>
<dbReference type="CDD" id="cd06462">
    <property type="entry name" value="Peptidase_S24_S26"/>
    <property type="match status" value="1"/>
</dbReference>
<dbReference type="EMBL" id="JACLYU010000007">
    <property type="protein sequence ID" value="MBM6699688.1"/>
    <property type="molecule type" value="Genomic_DNA"/>
</dbReference>
<evidence type="ECO:0000313" key="1">
    <source>
        <dbReference type="EMBL" id="MBM6699688.1"/>
    </source>
</evidence>
<protein>
    <submittedName>
        <fullName evidence="1">S24/S26 family peptidase</fullName>
    </submittedName>
</protein>
<name>A0A938WXZ7_9BIFI</name>
<comment type="caution">
    <text evidence="1">The sequence shown here is derived from an EMBL/GenBank/DDBJ whole genome shotgun (WGS) entry which is preliminary data.</text>
</comment>
<proteinExistence type="predicted"/>
<evidence type="ECO:0000313" key="2">
    <source>
        <dbReference type="Proteomes" id="UP000718821"/>
    </source>
</evidence>
<dbReference type="AlphaFoldDB" id="A0A938WXZ7"/>
<dbReference type="Proteomes" id="UP000718821">
    <property type="component" value="Unassembled WGS sequence"/>
</dbReference>
<reference evidence="1" key="1">
    <citation type="submission" date="2020-08" db="EMBL/GenBank/DDBJ databases">
        <authorList>
            <person name="Cejkova D."/>
            <person name="Kubasova T."/>
            <person name="Jahodarova E."/>
            <person name="Rychlik I."/>
        </authorList>
    </citation>
    <scope>NUCLEOTIDE SEQUENCE</scope>
    <source>
        <strain evidence="1">An836</strain>
    </source>
</reference>
<accession>A0A938WXZ7</accession>
<dbReference type="RefSeq" id="WP_204468636.1">
    <property type="nucleotide sequence ID" value="NZ_JACLYU010000007.1"/>
</dbReference>
<keyword evidence="2" id="KW-1185">Reference proteome</keyword>